<dbReference type="AlphaFoldDB" id="A0A9D1A3F0"/>
<name>A0A9D1A3F0_9FIRM</name>
<evidence type="ECO:0000313" key="2">
    <source>
        <dbReference type="EMBL" id="HIR05301.1"/>
    </source>
</evidence>
<keyword evidence="1" id="KW-0812">Transmembrane</keyword>
<feature type="transmembrane region" description="Helical" evidence="1">
    <location>
        <begin position="12"/>
        <end position="33"/>
    </location>
</feature>
<evidence type="ECO:0000313" key="3">
    <source>
        <dbReference type="Proteomes" id="UP000824250"/>
    </source>
</evidence>
<dbReference type="EMBL" id="DVGC01000027">
    <property type="protein sequence ID" value="HIR05301.1"/>
    <property type="molecule type" value="Genomic_DNA"/>
</dbReference>
<sequence>MEQTYFVSPREFAVSAATAAGSAAIAVICIILGRYLSALVFAVITLVFLKMTLDAGARLSVGQTGITRRLFGKITHQISWEELSEVGIAGSKVFNKGNPAKTGTVYIYFSKDPMDDQERFNMMLKWPPKDKLYLSYNKSRLDFVKTVSGKEITGYNIGKLKV</sequence>
<reference evidence="2" key="1">
    <citation type="submission" date="2020-10" db="EMBL/GenBank/DDBJ databases">
        <authorList>
            <person name="Gilroy R."/>
        </authorList>
    </citation>
    <scope>NUCLEOTIDE SEQUENCE</scope>
    <source>
        <strain evidence="2">CHK180-2868</strain>
    </source>
</reference>
<feature type="transmembrane region" description="Helical" evidence="1">
    <location>
        <begin position="39"/>
        <end position="61"/>
    </location>
</feature>
<comment type="caution">
    <text evidence="2">The sequence shown here is derived from an EMBL/GenBank/DDBJ whole genome shotgun (WGS) entry which is preliminary data.</text>
</comment>
<evidence type="ECO:0000256" key="1">
    <source>
        <dbReference type="SAM" id="Phobius"/>
    </source>
</evidence>
<keyword evidence="1" id="KW-1133">Transmembrane helix</keyword>
<gene>
    <name evidence="2" type="ORF">IAB28_04970</name>
</gene>
<proteinExistence type="predicted"/>
<organism evidence="2 3">
    <name type="scientific">Candidatus Copromonas faecavium</name>
    <name type="common">nom. illeg.</name>
    <dbReference type="NCBI Taxonomy" id="2840740"/>
    <lineage>
        <taxon>Bacteria</taxon>
        <taxon>Bacillati</taxon>
        <taxon>Bacillota</taxon>
        <taxon>Clostridia</taxon>
        <taxon>Lachnospirales</taxon>
        <taxon>Lachnospiraceae</taxon>
        <taxon>Candidatus Copromonas (nom. illeg.)</taxon>
    </lineage>
</organism>
<keyword evidence="1" id="KW-0472">Membrane</keyword>
<reference evidence="2" key="2">
    <citation type="journal article" date="2021" name="PeerJ">
        <title>Extensive microbial diversity within the chicken gut microbiome revealed by metagenomics and culture.</title>
        <authorList>
            <person name="Gilroy R."/>
            <person name="Ravi A."/>
            <person name="Getino M."/>
            <person name="Pursley I."/>
            <person name="Horton D.L."/>
            <person name="Alikhan N.F."/>
            <person name="Baker D."/>
            <person name="Gharbi K."/>
            <person name="Hall N."/>
            <person name="Watson M."/>
            <person name="Adriaenssens E.M."/>
            <person name="Foster-Nyarko E."/>
            <person name="Jarju S."/>
            <person name="Secka A."/>
            <person name="Antonio M."/>
            <person name="Oren A."/>
            <person name="Chaudhuri R.R."/>
            <person name="La Ragione R."/>
            <person name="Hildebrand F."/>
            <person name="Pallen M.J."/>
        </authorList>
    </citation>
    <scope>NUCLEOTIDE SEQUENCE</scope>
    <source>
        <strain evidence="2">CHK180-2868</strain>
    </source>
</reference>
<dbReference type="Proteomes" id="UP000824250">
    <property type="component" value="Unassembled WGS sequence"/>
</dbReference>
<accession>A0A9D1A3F0</accession>
<protein>
    <submittedName>
        <fullName evidence="2">Uncharacterized protein</fullName>
    </submittedName>
</protein>